<dbReference type="GeneID" id="118478254"/>
<dbReference type="Proteomes" id="UP000694888">
    <property type="component" value="Unplaced"/>
</dbReference>
<keyword evidence="1 2" id="KW-0175">Coiled coil</keyword>
<feature type="compositionally biased region" description="Low complexity" evidence="3">
    <location>
        <begin position="67"/>
        <end position="78"/>
    </location>
</feature>
<dbReference type="Pfam" id="PF14915">
    <property type="entry name" value="CCDC144C"/>
    <property type="match status" value="1"/>
</dbReference>
<gene>
    <name evidence="6" type="primary">LOC118478254</name>
</gene>
<evidence type="ECO:0000256" key="1">
    <source>
        <dbReference type="ARBA" id="ARBA00023054"/>
    </source>
</evidence>
<feature type="domain" description="CCDC144C-like coiled-coil" evidence="4">
    <location>
        <begin position="7"/>
        <end position="107"/>
    </location>
</feature>
<keyword evidence="5" id="KW-1185">Reference proteome</keyword>
<organism evidence="5 6">
    <name type="scientific">Aplysia californica</name>
    <name type="common">California sea hare</name>
    <dbReference type="NCBI Taxonomy" id="6500"/>
    <lineage>
        <taxon>Eukaryota</taxon>
        <taxon>Metazoa</taxon>
        <taxon>Spiralia</taxon>
        <taxon>Lophotrochozoa</taxon>
        <taxon>Mollusca</taxon>
        <taxon>Gastropoda</taxon>
        <taxon>Heterobranchia</taxon>
        <taxon>Euthyneura</taxon>
        <taxon>Tectipleura</taxon>
        <taxon>Aplysiida</taxon>
        <taxon>Aplysioidea</taxon>
        <taxon>Aplysiidae</taxon>
        <taxon>Aplysia</taxon>
    </lineage>
</organism>
<reference evidence="6" key="1">
    <citation type="submission" date="2025-08" db="UniProtKB">
        <authorList>
            <consortium name="RefSeq"/>
        </authorList>
    </citation>
    <scope>IDENTIFICATION</scope>
</reference>
<feature type="coiled-coil region" evidence="2">
    <location>
        <begin position="12"/>
        <end position="53"/>
    </location>
</feature>
<name>A0ABM1VY83_APLCA</name>
<feature type="region of interest" description="Disordered" evidence="3">
    <location>
        <begin position="62"/>
        <end position="97"/>
    </location>
</feature>
<evidence type="ECO:0000256" key="2">
    <source>
        <dbReference type="SAM" id="Coils"/>
    </source>
</evidence>
<proteinExistence type="predicted"/>
<dbReference type="InterPro" id="IPR039497">
    <property type="entry name" value="CC144C-like_CC_dom"/>
</dbReference>
<evidence type="ECO:0000313" key="5">
    <source>
        <dbReference type="Proteomes" id="UP000694888"/>
    </source>
</evidence>
<evidence type="ECO:0000313" key="6">
    <source>
        <dbReference type="RefSeq" id="XP_035827376.1"/>
    </source>
</evidence>
<protein>
    <submittedName>
        <fullName evidence="6">Ankyrin repeat domain-containing protein 26-like</fullName>
    </submittedName>
</protein>
<dbReference type="RefSeq" id="XP_035827376.1">
    <property type="nucleotide sequence ID" value="XM_035971483.1"/>
</dbReference>
<evidence type="ECO:0000259" key="4">
    <source>
        <dbReference type="Pfam" id="PF14915"/>
    </source>
</evidence>
<accession>A0ABM1VY83</accession>
<sequence>MVPVAFSELEAKQRAELTMRNLQIEMRSSANTIKELEEEREELQRQVTHANNARLLQEQINDDQQKFIHQQTTQQAQHTPRDSKDFDESPELSGDMDKLRAELYALKVSS</sequence>
<evidence type="ECO:0000256" key="3">
    <source>
        <dbReference type="SAM" id="MobiDB-lite"/>
    </source>
</evidence>